<organism evidence="1 2">
    <name type="scientific">Caballeronia arvi</name>
    <dbReference type="NCBI Taxonomy" id="1777135"/>
    <lineage>
        <taxon>Bacteria</taxon>
        <taxon>Pseudomonadati</taxon>
        <taxon>Pseudomonadota</taxon>
        <taxon>Betaproteobacteria</taxon>
        <taxon>Burkholderiales</taxon>
        <taxon>Burkholderiaceae</taxon>
        <taxon>Caballeronia</taxon>
    </lineage>
</organism>
<reference evidence="1" key="1">
    <citation type="submission" date="2016-01" db="EMBL/GenBank/DDBJ databases">
        <authorList>
            <person name="Peeters C."/>
        </authorList>
    </citation>
    <scope>NUCLEOTIDE SEQUENCE [LARGE SCALE GENOMIC DNA]</scope>
    <source>
        <strain evidence="1">LMG 29317</strain>
    </source>
</reference>
<sequence length="131" mass="14868">MQYPSEHPMSRAMYILGQIGAIICHERGPRPQTAVLNKMASRPAEGFSIAIASMNALCPPRRGHRRALLQWKHAEIRRLADMLPDPLPTGASAYSQMPFWAGYCQYWEYMLKQHVSPDLEFDTIQPELADA</sequence>
<dbReference type="AlphaFoldDB" id="A0A158ITZ0"/>
<accession>A0A158ITZ0</accession>
<dbReference type="OrthoDB" id="9006316at2"/>
<gene>
    <name evidence="1" type="ORF">AWB74_02965</name>
</gene>
<evidence type="ECO:0000313" key="2">
    <source>
        <dbReference type="Proteomes" id="UP000055019"/>
    </source>
</evidence>
<evidence type="ECO:0000313" key="1">
    <source>
        <dbReference type="EMBL" id="SAL60114.1"/>
    </source>
</evidence>
<dbReference type="Proteomes" id="UP000055019">
    <property type="component" value="Unassembled WGS sequence"/>
</dbReference>
<comment type="caution">
    <text evidence="1">The sequence shown here is derived from an EMBL/GenBank/DDBJ whole genome shotgun (WGS) entry which is preliminary data.</text>
</comment>
<name>A0A158ITZ0_9BURK</name>
<proteinExistence type="predicted"/>
<dbReference type="EMBL" id="FCOM02000010">
    <property type="protein sequence ID" value="SAL60114.1"/>
    <property type="molecule type" value="Genomic_DNA"/>
</dbReference>
<keyword evidence="2" id="KW-1185">Reference proteome</keyword>
<protein>
    <submittedName>
        <fullName evidence="1">Uncharacterized protein</fullName>
    </submittedName>
</protein>
<dbReference type="RefSeq" id="WP_061147479.1">
    <property type="nucleotide sequence ID" value="NZ_FCOM02000010.1"/>
</dbReference>